<reference evidence="7 8" key="1">
    <citation type="journal article" date="2015" name="Genome Biol. Evol.">
        <title>Comparative Genomics of a Bacterivorous Green Alga Reveals Evolutionary Causalities and Consequences of Phago-Mixotrophic Mode of Nutrition.</title>
        <authorList>
            <person name="Burns J.A."/>
            <person name="Paasch A."/>
            <person name="Narechania A."/>
            <person name="Kim E."/>
        </authorList>
    </citation>
    <scope>NUCLEOTIDE SEQUENCE [LARGE SCALE GENOMIC DNA]</scope>
    <source>
        <strain evidence="7 8">PLY_AMNH</strain>
    </source>
</reference>
<evidence type="ECO:0000256" key="4">
    <source>
        <dbReference type="ARBA" id="ARBA00022840"/>
    </source>
</evidence>
<evidence type="ECO:0000259" key="6">
    <source>
        <dbReference type="Pfam" id="PF22527"/>
    </source>
</evidence>
<gene>
    <name evidence="7" type="ORF">CYMTET_16174</name>
</gene>
<feature type="domain" description="ATP-dependent RNA helicase SUV3 DEXQ-box helicase" evidence="6">
    <location>
        <begin position="132"/>
        <end position="184"/>
    </location>
</feature>
<keyword evidence="4" id="KW-0067">ATP-binding</keyword>
<dbReference type="InterPro" id="IPR027417">
    <property type="entry name" value="P-loop_NTPase"/>
</dbReference>
<dbReference type="GO" id="GO:0000965">
    <property type="term" value="P:mitochondrial RNA 3'-end processing"/>
    <property type="evidence" value="ECO:0007669"/>
    <property type="project" value="TreeGrafter"/>
</dbReference>
<protein>
    <recommendedName>
        <fullName evidence="6">ATP-dependent RNA helicase SUV3 DEXQ-box helicase domain-containing protein</fullName>
    </recommendedName>
</protein>
<proteinExistence type="predicted"/>
<feature type="domain" description="ATP-dependent RNA helicase SUV3 DEXQ-box helicase" evidence="6">
    <location>
        <begin position="268"/>
        <end position="343"/>
    </location>
</feature>
<evidence type="ECO:0000256" key="5">
    <source>
        <dbReference type="SAM" id="MobiDB-lite"/>
    </source>
</evidence>
<evidence type="ECO:0000256" key="1">
    <source>
        <dbReference type="ARBA" id="ARBA00022741"/>
    </source>
</evidence>
<dbReference type="Gene3D" id="3.40.50.300">
    <property type="entry name" value="P-loop containing nucleotide triphosphate hydrolases"/>
    <property type="match status" value="2"/>
</dbReference>
<dbReference type="Proteomes" id="UP001190700">
    <property type="component" value="Unassembled WGS sequence"/>
</dbReference>
<dbReference type="InterPro" id="IPR055206">
    <property type="entry name" value="DEXQc_SUV3"/>
</dbReference>
<keyword evidence="8" id="KW-1185">Reference proteome</keyword>
<evidence type="ECO:0000256" key="3">
    <source>
        <dbReference type="ARBA" id="ARBA00022806"/>
    </source>
</evidence>
<dbReference type="GO" id="GO:0045025">
    <property type="term" value="C:mitochondrial degradosome"/>
    <property type="evidence" value="ECO:0007669"/>
    <property type="project" value="TreeGrafter"/>
</dbReference>
<dbReference type="EMBL" id="LGRX02007057">
    <property type="protein sequence ID" value="KAK3275715.1"/>
    <property type="molecule type" value="Genomic_DNA"/>
</dbReference>
<keyword evidence="1" id="KW-0547">Nucleotide-binding</keyword>
<sequence>MHATALMEEIMALPRKLGASQASKEYADLDAALRALSVNQYVMDKSYELGLSHEDFPTLVSKFRVLLRRAYPELSELQELVVSAMRSGNEDAIVLQVLFPLFWELIQASIPHLRETAKERERREKAADMTNPAIWYPRARALTRTIIFHMGPTNSGKTYRSLMRLQEASSGVYAAPLRLLAMEVGPLSRPRPYSSPCGAEPENPEPLSGCRAAPGRATRGAQPENPEPLSGGRAAPGGRSREHMHDSGLDVPLVVPPSPFGPCGRLLGLRAGQVWDRCNSSGVVCSLLTGQEVNKIPFSQHVACTVEMMSTAKEVEVAVIDEIQMLADPDRGWAWTRALYGACPHPAKSCART</sequence>
<dbReference type="PANTHER" id="PTHR12131">
    <property type="entry name" value="ATP-DEPENDENT RNA AND DNA HELICASE"/>
    <property type="match status" value="1"/>
</dbReference>
<keyword evidence="3" id="KW-0347">Helicase</keyword>
<dbReference type="GO" id="GO:0005524">
    <property type="term" value="F:ATP binding"/>
    <property type="evidence" value="ECO:0007669"/>
    <property type="project" value="UniProtKB-KW"/>
</dbReference>
<dbReference type="AlphaFoldDB" id="A0AAE0GD38"/>
<dbReference type="PANTHER" id="PTHR12131:SF1">
    <property type="entry name" value="ATP-DEPENDENT RNA HELICASE SUPV3L1, MITOCHONDRIAL-RELATED"/>
    <property type="match status" value="1"/>
</dbReference>
<evidence type="ECO:0000256" key="2">
    <source>
        <dbReference type="ARBA" id="ARBA00022801"/>
    </source>
</evidence>
<evidence type="ECO:0000313" key="8">
    <source>
        <dbReference type="Proteomes" id="UP001190700"/>
    </source>
</evidence>
<comment type="caution">
    <text evidence="7">The sequence shown here is derived from an EMBL/GenBank/DDBJ whole genome shotgun (WGS) entry which is preliminary data.</text>
</comment>
<name>A0AAE0GD38_9CHLO</name>
<dbReference type="InterPro" id="IPR050699">
    <property type="entry name" value="RNA-DNA_Helicase"/>
</dbReference>
<dbReference type="Pfam" id="PF22527">
    <property type="entry name" value="DEXQc_Suv3"/>
    <property type="match status" value="2"/>
</dbReference>
<dbReference type="GO" id="GO:0016787">
    <property type="term" value="F:hydrolase activity"/>
    <property type="evidence" value="ECO:0007669"/>
    <property type="project" value="UniProtKB-KW"/>
</dbReference>
<feature type="region of interest" description="Disordered" evidence="5">
    <location>
        <begin position="190"/>
        <end position="245"/>
    </location>
</feature>
<evidence type="ECO:0000313" key="7">
    <source>
        <dbReference type="EMBL" id="KAK3275715.1"/>
    </source>
</evidence>
<keyword evidence="2" id="KW-0378">Hydrolase</keyword>
<organism evidence="7 8">
    <name type="scientific">Cymbomonas tetramitiformis</name>
    <dbReference type="NCBI Taxonomy" id="36881"/>
    <lineage>
        <taxon>Eukaryota</taxon>
        <taxon>Viridiplantae</taxon>
        <taxon>Chlorophyta</taxon>
        <taxon>Pyramimonadophyceae</taxon>
        <taxon>Pyramimonadales</taxon>
        <taxon>Pyramimonadaceae</taxon>
        <taxon>Cymbomonas</taxon>
    </lineage>
</organism>
<dbReference type="GO" id="GO:0004386">
    <property type="term" value="F:helicase activity"/>
    <property type="evidence" value="ECO:0007669"/>
    <property type="project" value="UniProtKB-KW"/>
</dbReference>
<accession>A0AAE0GD38</accession>